<dbReference type="CDD" id="cd06259">
    <property type="entry name" value="YdcF-like"/>
    <property type="match status" value="1"/>
</dbReference>
<keyword evidence="1" id="KW-0812">Transmembrane</keyword>
<dbReference type="InterPro" id="IPR051599">
    <property type="entry name" value="Cell_Envelope_Assoc"/>
</dbReference>
<dbReference type="Proteomes" id="UP001529491">
    <property type="component" value="Chromosome"/>
</dbReference>
<evidence type="ECO:0000256" key="1">
    <source>
        <dbReference type="SAM" id="Phobius"/>
    </source>
</evidence>
<evidence type="ECO:0000313" key="3">
    <source>
        <dbReference type="EMBL" id="WOT06362.1"/>
    </source>
</evidence>
<keyword evidence="1" id="KW-1133">Transmembrane helix</keyword>
<feature type="domain" description="DUF218" evidence="2">
    <location>
        <begin position="79"/>
        <end position="235"/>
    </location>
</feature>
<evidence type="ECO:0000259" key="2">
    <source>
        <dbReference type="Pfam" id="PF02698"/>
    </source>
</evidence>
<feature type="transmembrane region" description="Helical" evidence="1">
    <location>
        <begin position="12"/>
        <end position="29"/>
    </location>
</feature>
<organism evidence="3 4">
    <name type="scientific">Shewanella youngdeokensis</name>
    <dbReference type="NCBI Taxonomy" id="2999068"/>
    <lineage>
        <taxon>Bacteria</taxon>
        <taxon>Pseudomonadati</taxon>
        <taxon>Pseudomonadota</taxon>
        <taxon>Gammaproteobacteria</taxon>
        <taxon>Alteromonadales</taxon>
        <taxon>Shewanellaceae</taxon>
        <taxon>Shewanella</taxon>
    </lineage>
</organism>
<dbReference type="Pfam" id="PF02698">
    <property type="entry name" value="DUF218"/>
    <property type="match status" value="1"/>
</dbReference>
<protein>
    <submittedName>
        <fullName evidence="3">ElyC/SanA/YdcF family protein</fullName>
    </submittedName>
</protein>
<dbReference type="InterPro" id="IPR003848">
    <property type="entry name" value="DUF218"/>
</dbReference>
<name>A0ABZ0K1E2_9GAMM</name>
<proteinExistence type="predicted"/>
<dbReference type="EMBL" id="CP136522">
    <property type="protein sequence ID" value="WOT06362.1"/>
    <property type="molecule type" value="Genomic_DNA"/>
</dbReference>
<dbReference type="PANTHER" id="PTHR30336:SF4">
    <property type="entry name" value="ENVELOPE BIOGENESIS FACTOR ELYC"/>
    <property type="match status" value="1"/>
</dbReference>
<gene>
    <name evidence="3" type="ORF">RGE70_06080</name>
</gene>
<feature type="transmembrane region" description="Helical" evidence="1">
    <location>
        <begin position="41"/>
        <end position="62"/>
    </location>
</feature>
<keyword evidence="4" id="KW-1185">Reference proteome</keyword>
<accession>A0ABZ0K1E2</accession>
<reference evidence="3 4" key="1">
    <citation type="submission" date="2023-10" db="EMBL/GenBank/DDBJ databases">
        <title>Complete genome sequence of Shewanella sp. DAU334.</title>
        <authorList>
            <person name="Lee Y.-S."/>
            <person name="Jeong H.-R."/>
            <person name="Hwang E.-J."/>
            <person name="Choi Y.-L."/>
            <person name="Kim G.-D."/>
        </authorList>
    </citation>
    <scope>NUCLEOTIDE SEQUENCE [LARGE SCALE GENOMIC DNA]</scope>
    <source>
        <strain evidence="3 4">DAU334</strain>
    </source>
</reference>
<dbReference type="PANTHER" id="PTHR30336">
    <property type="entry name" value="INNER MEMBRANE PROTEIN, PROBABLE PERMEASE"/>
    <property type="match status" value="1"/>
</dbReference>
<evidence type="ECO:0000313" key="4">
    <source>
        <dbReference type="Proteomes" id="UP001529491"/>
    </source>
</evidence>
<keyword evidence="1" id="KW-0472">Membrane</keyword>
<sequence length="249" mass="27502">MFLLKKIISQLLMPVPLVIILIALGYLVIRHRKLARASLAIAVGMLIVLCSGFGSNMLLAPLENKYPVNHDPIEQPCFVMVLGSGHNEAKNQTAVQQLSPTALARLSEGLRQLSLGHACQLVVSGWSGGINKRAHADVMFDAAVELGVNPSTIIKLPLAKDTIEEAQYMQLEMMDAPIRLVTSASHMPRSMMIFKQIGLNVSAAPSDFAQRQVSWWYFDAQSLLSSQRAIHEYIGLAWFKLKHAVKLYV</sequence>
<dbReference type="RefSeq" id="WP_310470636.1">
    <property type="nucleotide sequence ID" value="NZ_CP136522.1"/>
</dbReference>